<protein>
    <submittedName>
        <fullName evidence="1">Uncharacterized protein</fullName>
    </submittedName>
</protein>
<dbReference type="Proteomes" id="UP000605986">
    <property type="component" value="Unassembled WGS sequence"/>
</dbReference>
<organism evidence="1 2">
    <name type="scientific">Fusarium austroafricanum</name>
    <dbReference type="NCBI Taxonomy" id="2364996"/>
    <lineage>
        <taxon>Eukaryota</taxon>
        <taxon>Fungi</taxon>
        <taxon>Dikarya</taxon>
        <taxon>Ascomycota</taxon>
        <taxon>Pezizomycotina</taxon>
        <taxon>Sordariomycetes</taxon>
        <taxon>Hypocreomycetidae</taxon>
        <taxon>Hypocreales</taxon>
        <taxon>Nectriaceae</taxon>
        <taxon>Fusarium</taxon>
        <taxon>Fusarium concolor species complex</taxon>
    </lineage>
</organism>
<accession>A0A8H4KHE0</accession>
<dbReference type="EMBL" id="JAADJG010000299">
    <property type="protein sequence ID" value="KAF4449199.1"/>
    <property type="molecule type" value="Genomic_DNA"/>
</dbReference>
<name>A0A8H4KHE0_9HYPO</name>
<comment type="caution">
    <text evidence="1">The sequence shown here is derived from an EMBL/GenBank/DDBJ whole genome shotgun (WGS) entry which is preliminary data.</text>
</comment>
<proteinExistence type="predicted"/>
<keyword evidence="2" id="KW-1185">Reference proteome</keyword>
<evidence type="ECO:0000313" key="2">
    <source>
        <dbReference type="Proteomes" id="UP000605986"/>
    </source>
</evidence>
<reference evidence="1" key="1">
    <citation type="submission" date="2020-01" db="EMBL/GenBank/DDBJ databases">
        <title>Identification and distribution of gene clusters putatively required for synthesis of sphingolipid metabolism inhibitors in phylogenetically diverse species of the filamentous fungus Fusarium.</title>
        <authorList>
            <person name="Kim H.-S."/>
            <person name="Busman M."/>
            <person name="Brown D.W."/>
            <person name="Divon H."/>
            <person name="Uhlig S."/>
            <person name="Proctor R.H."/>
        </authorList>
    </citation>
    <scope>NUCLEOTIDE SEQUENCE</scope>
    <source>
        <strain evidence="1">NRRL 53441</strain>
    </source>
</reference>
<sequence length="471" mass="53625">MVTRQRIQAHLRGKPHGLVKKDIDKVQSWAKALDLVDSDEEILSLPAIPEDSLPIEALGKPKSGGFRCTFTRDCRTVSANSRRRNEHLLKVHGVGLDPKPGPQKASAVGADAGSTYWRDGVFYQQLFAKGPRSEYFEVARGHNLESLATEQAREEMAIQQATEVFQAKSKEARKKEIEIIEEMGDLAAPNSWLRRLGSTVHLKDFSDRKQYLRGLTSLKYTMKPDNPAAEDDSELRHIHAAVRRLIRKAASATRPSVVSWNVLFKVNRKELHKERSTPFHFRFKRQTQKKYITVCLQFFAYAIRAISCENALDRPPFKLTESQVTAFNTIIDHAAELIDINNKVEPMPTSSRINELHRLLEEAALAFYISVLDHFTKVTKYDSILVSFLTILSIRDNKTWETFANFTPKLSAIMAISRVFLIKYTVDKRALYIQQRVDQGQARQEAEDKSPGHFEIMSEITRRFLVGGTKG</sequence>
<gene>
    <name evidence="1" type="ORF">F53441_7481</name>
</gene>
<evidence type="ECO:0000313" key="1">
    <source>
        <dbReference type="EMBL" id="KAF4449199.1"/>
    </source>
</evidence>
<dbReference type="AlphaFoldDB" id="A0A8H4KHE0"/>
<dbReference type="OrthoDB" id="5104293at2759"/>